<accession>A0A318KFK7</accession>
<comment type="caution">
    <text evidence="2">The sequence shown here is derived from an EMBL/GenBank/DDBJ whole genome shotgun (WGS) entry which is preliminary data.</text>
</comment>
<dbReference type="PROSITE" id="PS51186">
    <property type="entry name" value="GNAT"/>
    <property type="match status" value="1"/>
</dbReference>
<dbReference type="InterPro" id="IPR016181">
    <property type="entry name" value="Acyl_CoA_acyltransferase"/>
</dbReference>
<protein>
    <submittedName>
        <fullName evidence="2">Acetyltransferase (GNAT) family protein</fullName>
    </submittedName>
</protein>
<evidence type="ECO:0000313" key="3">
    <source>
        <dbReference type="Proteomes" id="UP000247612"/>
    </source>
</evidence>
<keyword evidence="2" id="KW-0808">Transferase</keyword>
<dbReference type="Gene3D" id="3.40.630.30">
    <property type="match status" value="1"/>
</dbReference>
<evidence type="ECO:0000313" key="2">
    <source>
        <dbReference type="EMBL" id="PXX76028.1"/>
    </source>
</evidence>
<dbReference type="AlphaFoldDB" id="A0A318KFK7"/>
<dbReference type="RefSeq" id="WP_022939333.1">
    <property type="nucleotide sequence ID" value="NZ_CABKRQ010000009.1"/>
</dbReference>
<dbReference type="GO" id="GO:0016747">
    <property type="term" value="F:acyltransferase activity, transferring groups other than amino-acyl groups"/>
    <property type="evidence" value="ECO:0007669"/>
    <property type="project" value="InterPro"/>
</dbReference>
<evidence type="ECO:0000259" key="1">
    <source>
        <dbReference type="PROSITE" id="PS51186"/>
    </source>
</evidence>
<gene>
    <name evidence="2" type="ORF">DES51_1155</name>
</gene>
<name>A0A318KFK7_9FIRM</name>
<reference evidence="2 3" key="1">
    <citation type="submission" date="2018-05" db="EMBL/GenBank/DDBJ databases">
        <title>Genomic Encyclopedia of Type Strains, Phase IV (KMG-IV): sequencing the most valuable type-strain genomes for metagenomic binning, comparative biology and taxonomic classification.</title>
        <authorList>
            <person name="Goeker M."/>
        </authorList>
    </citation>
    <scope>NUCLEOTIDE SEQUENCE [LARGE SCALE GENOMIC DNA]</scope>
    <source>
        <strain evidence="2 3">JC118</strain>
    </source>
</reference>
<dbReference type="STRING" id="1034346.GCA_000313565_03057"/>
<dbReference type="Pfam" id="PF13508">
    <property type="entry name" value="Acetyltransf_7"/>
    <property type="match status" value="1"/>
</dbReference>
<sequence length="181" mass="21222">MNVEKVFKSKHKNEIKQLYEAAFPKTERMPFPLMLIMSCLWHTEFLAYYDEDVLCGIAYMASLRKQTFIMFLAVDEKLRSKGYGSQILKEIQERAAANKVLVSIEPCDELAVNRVQREKRKQFYLRNGYAETGYMMKLSGQIQEILIQSGEFNKRQFILFFMLYSCGTVIPKIWQKEKGSV</sequence>
<feature type="domain" description="N-acetyltransferase" evidence="1">
    <location>
        <begin position="1"/>
        <end position="151"/>
    </location>
</feature>
<organism evidence="2 3">
    <name type="scientific">Dielma fastidiosa</name>
    <dbReference type="NCBI Taxonomy" id="1034346"/>
    <lineage>
        <taxon>Bacteria</taxon>
        <taxon>Bacillati</taxon>
        <taxon>Bacillota</taxon>
        <taxon>Erysipelotrichia</taxon>
        <taxon>Erysipelotrichales</taxon>
        <taxon>Erysipelotrichaceae</taxon>
        <taxon>Dielma</taxon>
    </lineage>
</organism>
<proteinExistence type="predicted"/>
<dbReference type="SUPFAM" id="SSF55729">
    <property type="entry name" value="Acyl-CoA N-acyltransferases (Nat)"/>
    <property type="match status" value="1"/>
</dbReference>
<dbReference type="OrthoDB" id="9127144at2"/>
<dbReference type="Proteomes" id="UP000247612">
    <property type="component" value="Unassembled WGS sequence"/>
</dbReference>
<keyword evidence="3" id="KW-1185">Reference proteome</keyword>
<dbReference type="InterPro" id="IPR000182">
    <property type="entry name" value="GNAT_dom"/>
</dbReference>
<dbReference type="CDD" id="cd04301">
    <property type="entry name" value="NAT_SF"/>
    <property type="match status" value="1"/>
</dbReference>
<dbReference type="EMBL" id="QJKH01000015">
    <property type="protein sequence ID" value="PXX76028.1"/>
    <property type="molecule type" value="Genomic_DNA"/>
</dbReference>